<evidence type="ECO:0000313" key="2">
    <source>
        <dbReference type="Proteomes" id="UP000027341"/>
    </source>
</evidence>
<reference evidence="1 2" key="1">
    <citation type="submission" date="2014-04" db="EMBL/GenBank/DDBJ databases">
        <title>Draft genome sequence of Hydrogenovibrio marinus MH-110, a model organism for aerobic H2 metabolism.</title>
        <authorList>
            <person name="Cha H.J."/>
            <person name="Jo B.H."/>
            <person name="Hwang B.H."/>
        </authorList>
    </citation>
    <scope>NUCLEOTIDE SEQUENCE [LARGE SCALE GENOMIC DNA]</scope>
    <source>
        <strain evidence="1 2">MH-110</strain>
    </source>
</reference>
<comment type="caution">
    <text evidence="1">The sequence shown here is derived from an EMBL/GenBank/DDBJ whole genome shotgun (WGS) entry which is preliminary data.</text>
</comment>
<dbReference type="AlphaFoldDB" id="A0A067A2I8"/>
<dbReference type="EMBL" id="JMIU01000001">
    <property type="protein sequence ID" value="KDN96841.1"/>
    <property type="molecule type" value="Genomic_DNA"/>
</dbReference>
<dbReference type="Proteomes" id="UP000027341">
    <property type="component" value="Unassembled WGS sequence"/>
</dbReference>
<evidence type="ECO:0000313" key="1">
    <source>
        <dbReference type="EMBL" id="KDN96841.1"/>
    </source>
</evidence>
<name>A0A067A2I8_HYDMR</name>
<proteinExistence type="predicted"/>
<organism evidence="1 2">
    <name type="scientific">Hydrogenovibrio marinus</name>
    <dbReference type="NCBI Taxonomy" id="28885"/>
    <lineage>
        <taxon>Bacteria</taxon>
        <taxon>Pseudomonadati</taxon>
        <taxon>Pseudomonadota</taxon>
        <taxon>Gammaproteobacteria</taxon>
        <taxon>Thiotrichales</taxon>
        <taxon>Piscirickettsiaceae</taxon>
        <taxon>Hydrogenovibrio</taxon>
    </lineage>
</organism>
<protein>
    <recommendedName>
        <fullName evidence="3">Hexulose-6-phosphate synthase</fullName>
    </recommendedName>
</protein>
<accession>A0A067A2I8</accession>
<evidence type="ECO:0008006" key="3">
    <source>
        <dbReference type="Google" id="ProtNLM"/>
    </source>
</evidence>
<dbReference type="RefSeq" id="WP_029907938.1">
    <property type="nucleotide sequence ID" value="NZ_AP020335.1"/>
</dbReference>
<dbReference type="STRING" id="28885.EI16_11430"/>
<sequence>MSHKHQAMIDKVFAHPMAMNLDWKKLSSALTHFGAEISVSESNHAKIVINGNEFNLSLPHHGHELNNRDDIAKLKHFLEDSGISGS</sequence>
<keyword evidence="2" id="KW-1185">Reference proteome</keyword>
<gene>
    <name evidence="1" type="ORF">EI16_11430</name>
</gene>